<reference evidence="4 5" key="1">
    <citation type="journal article" date="2014" name="BMC Genomics">
        <title>Genome and secretome analysis of the hemibiotrophic fungal pathogen, Moniliophthora roreri, which causes frosty pod rot disease of cacao: mechanisms of the biotrophic and necrotrophic phases.</title>
        <authorList>
            <person name="Meinhardt L.W."/>
            <person name="Costa G.G.L."/>
            <person name="Thomazella D.P.T."/>
            <person name="Teixeira P.J.P.L."/>
            <person name="Carazzolle M.F."/>
            <person name="Schuster S.C."/>
            <person name="Carlson J.E."/>
            <person name="Guiltinan M.J."/>
            <person name="Mieczkowski P."/>
            <person name="Farmer A."/>
            <person name="Ramaraj T."/>
            <person name="Crozier J."/>
            <person name="Davis R.E."/>
            <person name="Shao J."/>
            <person name="Melnick R.L."/>
            <person name="Pereira G.A.G."/>
            <person name="Bailey B.A."/>
        </authorList>
    </citation>
    <scope>NUCLEOTIDE SEQUENCE [LARGE SCALE GENOMIC DNA]</scope>
    <source>
        <strain evidence="4 5">MCA 2997</strain>
    </source>
</reference>
<dbReference type="Gene3D" id="2.60.120.260">
    <property type="entry name" value="Galactose-binding domain-like"/>
    <property type="match status" value="1"/>
</dbReference>
<evidence type="ECO:0000313" key="4">
    <source>
        <dbReference type="EMBL" id="ESK92344.1"/>
    </source>
</evidence>
<keyword evidence="5" id="KW-1185">Reference proteome</keyword>
<gene>
    <name evidence="4" type="ORF">Moror_4629</name>
</gene>
<proteinExistence type="predicted"/>
<dbReference type="Proteomes" id="UP000017559">
    <property type="component" value="Unassembled WGS sequence"/>
</dbReference>
<keyword evidence="3" id="KW-0732">Signal</keyword>
<sequence>MPAKSSFSSMFAYPLQLWILLLLSIRVPEPVFSRLITRYIDNEYGDLATGEGPEYIGTGWIHGGNCTDCTRDGMLQPDPKQVFSGTWHDNTRYRGAGPSLGIQFNFTGISLSIYCILPNSPPPLVSQYALSFILDGELVEHFTHSPDFTSNFLYNHTVFSTGNLSNTSHTMEVRLDSETMDSVILFDYLTFNRFDDGFAVPKATTSNLPPTDSPSDNGGISKKAMATIIVLACLLGALGGGGALMVLIRRYRTIRHGGMKDSTSVLPFDSILPSERSSKGQRHRFTQSSHPPNARVEAEAESSWAAPPSTAPPPTAPPPYHS</sequence>
<name>V2YKX6_MONRO</name>
<feature type="region of interest" description="Disordered" evidence="1">
    <location>
        <begin position="265"/>
        <end position="322"/>
    </location>
</feature>
<dbReference type="HOGENOM" id="CLU_068717_0_0_1"/>
<feature type="signal peptide" evidence="3">
    <location>
        <begin position="1"/>
        <end position="33"/>
    </location>
</feature>
<feature type="chain" id="PRO_5004712618" evidence="3">
    <location>
        <begin position="34"/>
        <end position="322"/>
    </location>
</feature>
<evidence type="ECO:0000256" key="2">
    <source>
        <dbReference type="SAM" id="Phobius"/>
    </source>
</evidence>
<evidence type="ECO:0000313" key="5">
    <source>
        <dbReference type="Proteomes" id="UP000017559"/>
    </source>
</evidence>
<protein>
    <submittedName>
        <fullName evidence="4">Uncharacterized protein</fullName>
    </submittedName>
</protein>
<feature type="compositionally biased region" description="Pro residues" evidence="1">
    <location>
        <begin position="309"/>
        <end position="322"/>
    </location>
</feature>
<evidence type="ECO:0000256" key="1">
    <source>
        <dbReference type="SAM" id="MobiDB-lite"/>
    </source>
</evidence>
<keyword evidence="2" id="KW-0812">Transmembrane</keyword>
<keyword evidence="2" id="KW-0472">Membrane</keyword>
<comment type="caution">
    <text evidence="4">The sequence shown here is derived from an EMBL/GenBank/DDBJ whole genome shotgun (WGS) entry which is preliminary data.</text>
</comment>
<accession>V2YKX6</accession>
<dbReference type="OrthoDB" id="2758521at2759"/>
<keyword evidence="2" id="KW-1133">Transmembrane helix</keyword>
<evidence type="ECO:0000256" key="3">
    <source>
        <dbReference type="SAM" id="SignalP"/>
    </source>
</evidence>
<dbReference type="KEGG" id="mrr:Moror_4629"/>
<dbReference type="AlphaFoldDB" id="V2YKX6"/>
<feature type="transmembrane region" description="Helical" evidence="2">
    <location>
        <begin position="224"/>
        <end position="248"/>
    </location>
</feature>
<organism evidence="4 5">
    <name type="scientific">Moniliophthora roreri (strain MCA 2997)</name>
    <name type="common">Cocoa frosty pod rot fungus</name>
    <name type="synonym">Crinipellis roreri</name>
    <dbReference type="NCBI Taxonomy" id="1381753"/>
    <lineage>
        <taxon>Eukaryota</taxon>
        <taxon>Fungi</taxon>
        <taxon>Dikarya</taxon>
        <taxon>Basidiomycota</taxon>
        <taxon>Agaricomycotina</taxon>
        <taxon>Agaricomycetes</taxon>
        <taxon>Agaricomycetidae</taxon>
        <taxon>Agaricales</taxon>
        <taxon>Marasmiineae</taxon>
        <taxon>Marasmiaceae</taxon>
        <taxon>Moniliophthora</taxon>
    </lineage>
</organism>
<dbReference type="EMBL" id="AWSO01000293">
    <property type="protein sequence ID" value="ESK92344.1"/>
    <property type="molecule type" value="Genomic_DNA"/>
</dbReference>